<feature type="domain" description="LTD" evidence="1">
    <location>
        <begin position="219"/>
        <end position="326"/>
    </location>
</feature>
<dbReference type="InterPro" id="IPR001322">
    <property type="entry name" value="Lamin_tail_dom"/>
</dbReference>
<dbReference type="SUPFAM" id="SSF74853">
    <property type="entry name" value="Lamin A/C globular tail domain"/>
    <property type="match status" value="1"/>
</dbReference>
<evidence type="ECO:0000313" key="3">
    <source>
        <dbReference type="Proteomes" id="UP001596067"/>
    </source>
</evidence>
<reference evidence="3" key="1">
    <citation type="journal article" date="2019" name="Int. J. Syst. Evol. Microbiol.">
        <title>The Global Catalogue of Microorganisms (GCM) 10K type strain sequencing project: providing services to taxonomists for standard genome sequencing and annotation.</title>
        <authorList>
            <consortium name="The Broad Institute Genomics Platform"/>
            <consortium name="The Broad Institute Genome Sequencing Center for Infectious Disease"/>
            <person name="Wu L."/>
            <person name="Ma J."/>
        </authorList>
    </citation>
    <scope>NUCLEOTIDE SEQUENCE [LARGE SCALE GENOMIC DNA]</scope>
    <source>
        <strain evidence="3">CGMCC 4.1469</strain>
    </source>
</reference>
<comment type="caution">
    <text evidence="2">The sequence shown here is derived from an EMBL/GenBank/DDBJ whole genome shotgun (WGS) entry which is preliminary data.</text>
</comment>
<dbReference type="Pfam" id="PF10042">
    <property type="entry name" value="DUF2278"/>
    <property type="match status" value="1"/>
</dbReference>
<proteinExistence type="predicted"/>
<sequence>MPLSNYGVLAATAIDRRREGATDTPHYQIHLRDENGTEYRAALNVQSQLAPSDLLYVVVDDFRHPLTAQLPDAGSGWTDLSSKPGTASLDFIRGNLFDPAALRTLPPDLPGADNDLADLLDHYVQRAIADPAAAVYLIGQRFGPEPTVRDKVFGFLPGNGVHDIHMNQGNSGRFRTDDGVFQDGGLLIHLPADDRWVAVFLAFQSQAWHTDDVTGHALPGTPPRPTDPTGQDAALRIVAAVVNPVGPAPEDETVTLLNTSAAPVDLTGWHLADRAKHRLALPAGQLAAGATLVVHGGNGFELGNHGGAITLLDPSGLKVHGVAYTARQAAAEGRTITF</sequence>
<dbReference type="InterPro" id="IPR019268">
    <property type="entry name" value="DUF2278"/>
</dbReference>
<protein>
    <submittedName>
        <fullName evidence="2">DUF2278 family protein</fullName>
    </submittedName>
</protein>
<accession>A0ABW1F901</accession>
<dbReference type="Gene3D" id="2.60.40.1260">
    <property type="entry name" value="Lamin Tail domain"/>
    <property type="match status" value="1"/>
</dbReference>
<organism evidence="2 3">
    <name type="scientific">Kitasatospora aburaviensis</name>
    <dbReference type="NCBI Taxonomy" id="67265"/>
    <lineage>
        <taxon>Bacteria</taxon>
        <taxon>Bacillati</taxon>
        <taxon>Actinomycetota</taxon>
        <taxon>Actinomycetes</taxon>
        <taxon>Kitasatosporales</taxon>
        <taxon>Streptomycetaceae</taxon>
        <taxon>Kitasatospora</taxon>
    </lineage>
</organism>
<evidence type="ECO:0000313" key="2">
    <source>
        <dbReference type="EMBL" id="MFC5890405.1"/>
    </source>
</evidence>
<dbReference type="EMBL" id="JBHSOD010000080">
    <property type="protein sequence ID" value="MFC5890405.1"/>
    <property type="molecule type" value="Genomic_DNA"/>
</dbReference>
<name>A0ABW1F901_9ACTN</name>
<gene>
    <name evidence="2" type="ORF">ACFP0N_36175</name>
</gene>
<dbReference type="RefSeq" id="WP_313763066.1">
    <property type="nucleotide sequence ID" value="NZ_BAAAVH010000039.1"/>
</dbReference>
<dbReference type="InterPro" id="IPR036415">
    <property type="entry name" value="Lamin_tail_dom_sf"/>
</dbReference>
<keyword evidence="3" id="KW-1185">Reference proteome</keyword>
<dbReference type="Pfam" id="PF00932">
    <property type="entry name" value="LTD"/>
    <property type="match status" value="1"/>
</dbReference>
<dbReference type="Proteomes" id="UP001596067">
    <property type="component" value="Unassembled WGS sequence"/>
</dbReference>
<dbReference type="PROSITE" id="PS51841">
    <property type="entry name" value="LTD"/>
    <property type="match status" value="1"/>
</dbReference>
<evidence type="ECO:0000259" key="1">
    <source>
        <dbReference type="PROSITE" id="PS51841"/>
    </source>
</evidence>